<reference evidence="14 15" key="1">
    <citation type="submission" date="2014-02" db="EMBL/GenBank/DDBJ databases">
        <title>The small core and large imbalanced accessory genome model reveals a collaborative survival strategy of Sorangium cellulosum strains in nature.</title>
        <authorList>
            <person name="Han K."/>
            <person name="Peng R."/>
            <person name="Blom J."/>
            <person name="Li Y.-Z."/>
        </authorList>
    </citation>
    <scope>NUCLEOTIDE SEQUENCE [LARGE SCALE GENOMIC DNA]</scope>
    <source>
        <strain evidence="14 15">So0011-07</strain>
    </source>
</reference>
<dbReference type="InterPro" id="IPR002575">
    <property type="entry name" value="Aminoglycoside_PTrfase"/>
</dbReference>
<keyword evidence="5 11" id="KW-0479">Metal-binding</keyword>
<dbReference type="Gene3D" id="3.30.200.70">
    <property type="match status" value="1"/>
</dbReference>
<evidence type="ECO:0000256" key="5">
    <source>
        <dbReference type="ARBA" id="ARBA00022723"/>
    </source>
</evidence>
<dbReference type="SUPFAM" id="SSF56112">
    <property type="entry name" value="Protein kinase-like (PK-like)"/>
    <property type="match status" value="1"/>
</dbReference>
<comment type="function">
    <text evidence="11">A protein kinase that phosphorylates Ser and Thr residues. Probably acts to suppress the effects of stress linked to accumulation of reactive oxygen species. Probably involved in the extracytoplasmic stress response.</text>
</comment>
<proteinExistence type="inferred from homology"/>
<evidence type="ECO:0000259" key="13">
    <source>
        <dbReference type="Pfam" id="PF01636"/>
    </source>
</evidence>
<name>A0A150RJU2_SORCE</name>
<keyword evidence="3 11" id="KW-0597">Phosphoprotein</keyword>
<dbReference type="InterPro" id="IPR011009">
    <property type="entry name" value="Kinase-like_dom_sf"/>
</dbReference>
<evidence type="ECO:0000256" key="4">
    <source>
        <dbReference type="ARBA" id="ARBA00022679"/>
    </source>
</evidence>
<accession>A0A150RJU2</accession>
<keyword evidence="2 11" id="KW-0723">Serine/threonine-protein kinase</keyword>
<evidence type="ECO:0000313" key="14">
    <source>
        <dbReference type="EMBL" id="KYF80565.1"/>
    </source>
</evidence>
<keyword evidence="10 11" id="KW-0346">Stress response</keyword>
<keyword evidence="4 11" id="KW-0808">Transferase</keyword>
<dbReference type="GO" id="GO:0106310">
    <property type="term" value="F:protein serine kinase activity"/>
    <property type="evidence" value="ECO:0007669"/>
    <property type="project" value="RHEA"/>
</dbReference>
<evidence type="ECO:0000256" key="12">
    <source>
        <dbReference type="SAM" id="MobiDB-lite"/>
    </source>
</evidence>
<evidence type="ECO:0000256" key="1">
    <source>
        <dbReference type="ARBA" id="ARBA00022490"/>
    </source>
</evidence>
<dbReference type="Pfam" id="PF01636">
    <property type="entry name" value="APH"/>
    <property type="match status" value="1"/>
</dbReference>
<dbReference type="EC" id="2.7.11.1" evidence="11"/>
<dbReference type="PANTHER" id="PTHR39573:SF1">
    <property type="entry name" value="STRESS RESPONSE KINASE A"/>
    <property type="match status" value="1"/>
</dbReference>
<comment type="subcellular location">
    <subcellularLocation>
        <location evidence="11">Cytoplasm</location>
    </subcellularLocation>
</comment>
<evidence type="ECO:0000256" key="3">
    <source>
        <dbReference type="ARBA" id="ARBA00022553"/>
    </source>
</evidence>
<comment type="subunit">
    <text evidence="11">Monomer.</text>
</comment>
<dbReference type="GO" id="GO:0005737">
    <property type="term" value="C:cytoplasm"/>
    <property type="evidence" value="ECO:0007669"/>
    <property type="project" value="UniProtKB-SubCell"/>
</dbReference>
<dbReference type="HAMAP" id="MF_01497">
    <property type="entry name" value="SrkA_kinase"/>
    <property type="match status" value="1"/>
</dbReference>
<dbReference type="GO" id="GO:0000287">
    <property type="term" value="F:magnesium ion binding"/>
    <property type="evidence" value="ECO:0007669"/>
    <property type="project" value="UniProtKB-UniRule"/>
</dbReference>
<organism evidence="14 15">
    <name type="scientific">Sorangium cellulosum</name>
    <name type="common">Polyangium cellulosum</name>
    <dbReference type="NCBI Taxonomy" id="56"/>
    <lineage>
        <taxon>Bacteria</taxon>
        <taxon>Pseudomonadati</taxon>
        <taxon>Myxococcota</taxon>
        <taxon>Polyangia</taxon>
        <taxon>Polyangiales</taxon>
        <taxon>Polyangiaceae</taxon>
        <taxon>Sorangium</taxon>
    </lineage>
</organism>
<evidence type="ECO:0000256" key="9">
    <source>
        <dbReference type="ARBA" id="ARBA00022842"/>
    </source>
</evidence>
<comment type="catalytic activity">
    <reaction evidence="11">
        <text>L-seryl-[protein] + ATP = O-phospho-L-seryl-[protein] + ADP + H(+)</text>
        <dbReference type="Rhea" id="RHEA:17989"/>
        <dbReference type="Rhea" id="RHEA-COMP:9863"/>
        <dbReference type="Rhea" id="RHEA-COMP:11604"/>
        <dbReference type="ChEBI" id="CHEBI:15378"/>
        <dbReference type="ChEBI" id="CHEBI:29999"/>
        <dbReference type="ChEBI" id="CHEBI:30616"/>
        <dbReference type="ChEBI" id="CHEBI:83421"/>
        <dbReference type="ChEBI" id="CHEBI:456216"/>
        <dbReference type="EC" id="2.7.11.1"/>
    </reaction>
</comment>
<dbReference type="GO" id="GO:0004674">
    <property type="term" value="F:protein serine/threonine kinase activity"/>
    <property type="evidence" value="ECO:0007669"/>
    <property type="project" value="UniProtKB-UniRule"/>
</dbReference>
<dbReference type="GO" id="GO:0005524">
    <property type="term" value="F:ATP binding"/>
    <property type="evidence" value="ECO:0007669"/>
    <property type="project" value="UniProtKB-UniRule"/>
</dbReference>
<keyword evidence="8 11" id="KW-0067">ATP-binding</keyword>
<feature type="binding site" evidence="11">
    <location>
        <position position="208"/>
    </location>
    <ligand>
        <name>Mg(2+)</name>
        <dbReference type="ChEBI" id="CHEBI:18420"/>
    </ligand>
</feature>
<feature type="active site" description="Proton acceptor" evidence="11">
    <location>
        <position position="203"/>
    </location>
</feature>
<dbReference type="Proteomes" id="UP000075635">
    <property type="component" value="Unassembled WGS sequence"/>
</dbReference>
<comment type="caution">
    <text evidence="14">The sequence shown here is derived from an EMBL/GenBank/DDBJ whole genome shotgun (WGS) entry which is preliminary data.</text>
</comment>
<dbReference type="PANTHER" id="PTHR39573">
    <property type="entry name" value="STRESS RESPONSE KINASE A"/>
    <property type="match status" value="1"/>
</dbReference>
<dbReference type="InterPro" id="IPR032882">
    <property type="entry name" value="SrkA/RdoA"/>
</dbReference>
<dbReference type="AlphaFoldDB" id="A0A150RJU2"/>
<dbReference type="EMBL" id="JEMB01002524">
    <property type="protein sequence ID" value="KYF80565.1"/>
    <property type="molecule type" value="Genomic_DNA"/>
</dbReference>
<comment type="cofactor">
    <cofactor evidence="11">
        <name>Mg(2+)</name>
        <dbReference type="ChEBI" id="CHEBI:18420"/>
    </cofactor>
</comment>
<evidence type="ECO:0000256" key="8">
    <source>
        <dbReference type="ARBA" id="ARBA00022840"/>
    </source>
</evidence>
<gene>
    <name evidence="11" type="primary">srkA</name>
    <name evidence="14" type="ORF">BE17_34810</name>
</gene>
<evidence type="ECO:0000256" key="7">
    <source>
        <dbReference type="ARBA" id="ARBA00022777"/>
    </source>
</evidence>
<dbReference type="Gene3D" id="1.20.1270.170">
    <property type="match status" value="1"/>
</dbReference>
<feature type="site" description="ATP" evidence="11">
    <location>
        <position position="38"/>
    </location>
</feature>
<feature type="binding site" evidence="11">
    <location>
        <position position="220"/>
    </location>
    <ligand>
        <name>Mg(2+)</name>
        <dbReference type="ChEBI" id="CHEBI:18420"/>
    </ligand>
</feature>
<keyword evidence="9 11" id="KW-0460">Magnesium</keyword>
<evidence type="ECO:0000256" key="10">
    <source>
        <dbReference type="ARBA" id="ARBA00023016"/>
    </source>
</evidence>
<comment type="catalytic activity">
    <reaction evidence="11">
        <text>L-threonyl-[protein] + ATP = O-phospho-L-threonyl-[protein] + ADP + H(+)</text>
        <dbReference type="Rhea" id="RHEA:46608"/>
        <dbReference type="Rhea" id="RHEA-COMP:11060"/>
        <dbReference type="Rhea" id="RHEA-COMP:11605"/>
        <dbReference type="ChEBI" id="CHEBI:15378"/>
        <dbReference type="ChEBI" id="CHEBI:30013"/>
        <dbReference type="ChEBI" id="CHEBI:30616"/>
        <dbReference type="ChEBI" id="CHEBI:61977"/>
        <dbReference type="ChEBI" id="CHEBI:456216"/>
        <dbReference type="EC" id="2.7.11.1"/>
    </reaction>
</comment>
<keyword evidence="6 11" id="KW-0547">Nucleotide-binding</keyword>
<evidence type="ECO:0000256" key="2">
    <source>
        <dbReference type="ARBA" id="ARBA00022527"/>
    </source>
</evidence>
<feature type="domain" description="Aminoglycoside phosphotransferase" evidence="13">
    <location>
        <begin position="37"/>
        <end position="261"/>
    </location>
</feature>
<dbReference type="Gene3D" id="1.10.510.10">
    <property type="entry name" value="Transferase(Phosphotransferase) domain 1"/>
    <property type="match status" value="1"/>
</dbReference>
<keyword evidence="7 11" id="KW-0418">Kinase</keyword>
<evidence type="ECO:0000313" key="15">
    <source>
        <dbReference type="Proteomes" id="UP000075635"/>
    </source>
</evidence>
<dbReference type="NCBIfam" id="NF008738">
    <property type="entry name" value="PRK11768.1"/>
    <property type="match status" value="1"/>
</dbReference>
<evidence type="ECO:0000256" key="11">
    <source>
        <dbReference type="HAMAP-Rule" id="MF_01497"/>
    </source>
</evidence>
<evidence type="ECO:0000256" key="6">
    <source>
        <dbReference type="ARBA" id="ARBA00022741"/>
    </source>
</evidence>
<feature type="active site" evidence="11">
    <location>
        <position position="220"/>
    </location>
</feature>
<keyword evidence="1 11" id="KW-0963">Cytoplasm</keyword>
<protein>
    <recommendedName>
        <fullName evidence="11">Stress response kinase A</fullName>
        <ecNumber evidence="11">2.7.11.1</ecNumber>
    </recommendedName>
    <alternativeName>
        <fullName evidence="11">Serine/threonine-protein kinase SrkA</fullName>
    </alternativeName>
</protein>
<comment type="similarity">
    <text evidence="11">Belongs to the SrkA/RdoA protein kinase family.</text>
</comment>
<sequence>MSATTPTDLFLSLTPHKVIEAVEAAGVLCNRVCYPLNSFENRVYEVELEDRTRIIAKFYRPGRWTREQILEEHRFLAELADAEIPVCPTRPFPDGETLKQIDHIQYCLFERMGGRAPDELGDELFTRLGRLAARIHNVGAGRTAEHRVRLSADTYAREDLGWLAERKVIPAAVERRYMAAARAVADAAEERLRGVDVHRIHGDLHPGNLLLRDGALRVLDFDDMVVGPAVQDLWLLLPGRDATARRQRELFLDAYEELRRFDRSTLGLIEPLRGLRLIHYAAWIARRWHDPIFPRTFPHFGTEAYWRDEASSLEEVIQLTRAGDAGGPGGGEEEAAPPSGGKYFWDLN</sequence>
<feature type="region of interest" description="Disordered" evidence="12">
    <location>
        <begin position="322"/>
        <end position="348"/>
    </location>
</feature>